<reference evidence="2 3" key="1">
    <citation type="submission" date="2019-08" db="EMBL/GenBank/DDBJ databases">
        <title>Flavobacterium alkalisoli sp. nov., isolated from rhizosphere soil of Suaeda salsa.</title>
        <authorList>
            <person name="Sun J.-Q."/>
            <person name="Xu L."/>
        </authorList>
    </citation>
    <scope>NUCLEOTIDE SEQUENCE [LARGE SCALE GENOMIC DNA]</scope>
    <source>
        <strain evidence="2 3">XS-5</strain>
    </source>
</reference>
<evidence type="ECO:0000313" key="2">
    <source>
        <dbReference type="EMBL" id="QEE48477.1"/>
    </source>
</evidence>
<keyword evidence="3" id="KW-1185">Reference proteome</keyword>
<dbReference type="KEGG" id="fak:FUA48_02465"/>
<protein>
    <submittedName>
        <fullName evidence="2">DUF2798 domain-containing protein</fullName>
    </submittedName>
</protein>
<evidence type="ECO:0000313" key="3">
    <source>
        <dbReference type="Proteomes" id="UP000321222"/>
    </source>
</evidence>
<dbReference type="InterPro" id="IPR021529">
    <property type="entry name" value="DUF2798"/>
</dbReference>
<dbReference type="RefSeq" id="WP_147581961.1">
    <property type="nucleotide sequence ID" value="NZ_CP042831.1"/>
</dbReference>
<accession>A0A5B9FUX5</accession>
<feature type="transmembrane region" description="Helical" evidence="1">
    <location>
        <begin position="47"/>
        <end position="65"/>
    </location>
</feature>
<dbReference type="EMBL" id="CP042831">
    <property type="protein sequence ID" value="QEE48477.1"/>
    <property type="molecule type" value="Genomic_DNA"/>
</dbReference>
<proteinExistence type="predicted"/>
<keyword evidence="1" id="KW-0812">Transmembrane</keyword>
<dbReference type="Pfam" id="PF11391">
    <property type="entry name" value="DUF2798"/>
    <property type="match status" value="1"/>
</dbReference>
<evidence type="ECO:0000256" key="1">
    <source>
        <dbReference type="SAM" id="Phobius"/>
    </source>
</evidence>
<name>A0A5B9FUX5_9FLAO</name>
<feature type="transmembrane region" description="Helical" evidence="1">
    <location>
        <begin position="7"/>
        <end position="27"/>
    </location>
</feature>
<keyword evidence="1" id="KW-1133">Transmembrane helix</keyword>
<sequence>MRFFQKYEFYIFNFLVAFFMTVVMAFGNTAITEGFHNYFLQHWVKSTAISLCISYPATLIIVPLASKFMKKIKAK</sequence>
<dbReference type="AlphaFoldDB" id="A0A5B9FUX5"/>
<gene>
    <name evidence="2" type="ORF">FUA48_02465</name>
</gene>
<dbReference type="Proteomes" id="UP000321222">
    <property type="component" value="Chromosome"/>
</dbReference>
<organism evidence="2 3">
    <name type="scientific">Flavobacterium alkalisoli</name>
    <dbReference type="NCBI Taxonomy" id="2602769"/>
    <lineage>
        <taxon>Bacteria</taxon>
        <taxon>Pseudomonadati</taxon>
        <taxon>Bacteroidota</taxon>
        <taxon>Flavobacteriia</taxon>
        <taxon>Flavobacteriales</taxon>
        <taxon>Flavobacteriaceae</taxon>
        <taxon>Flavobacterium</taxon>
    </lineage>
</organism>
<keyword evidence="1" id="KW-0472">Membrane</keyword>